<protein>
    <submittedName>
        <fullName evidence="9">Uncharacterized protein</fullName>
    </submittedName>
</protein>
<dbReference type="Proteomes" id="UP001276659">
    <property type="component" value="Unassembled WGS sequence"/>
</dbReference>
<feature type="compositionally biased region" description="Low complexity" evidence="8">
    <location>
        <begin position="423"/>
        <end position="436"/>
    </location>
</feature>
<accession>A0AAD9Z512</accession>
<dbReference type="AlphaFoldDB" id="A0AAD9Z512"/>
<keyword evidence="3" id="KW-0812">Transmembrane</keyword>
<dbReference type="Gene3D" id="1.20.5.340">
    <property type="match status" value="1"/>
</dbReference>
<evidence type="ECO:0000256" key="1">
    <source>
        <dbReference type="ARBA" id="ARBA00004173"/>
    </source>
</evidence>
<evidence type="ECO:0000256" key="7">
    <source>
        <dbReference type="ARBA" id="ARBA00023136"/>
    </source>
</evidence>
<feature type="region of interest" description="Disordered" evidence="8">
    <location>
        <begin position="417"/>
        <end position="471"/>
    </location>
</feature>
<dbReference type="EMBL" id="JASNWA010000009">
    <property type="protein sequence ID" value="KAK3169598.1"/>
    <property type="molecule type" value="Genomic_DNA"/>
</dbReference>
<gene>
    <name evidence="9" type="ORF">OEA41_008982</name>
</gene>
<dbReference type="GO" id="GO:0005739">
    <property type="term" value="C:mitochondrion"/>
    <property type="evidence" value="ECO:0007669"/>
    <property type="project" value="UniProtKB-SubCell"/>
</dbReference>
<feature type="compositionally biased region" description="Basic and acidic residues" evidence="8">
    <location>
        <begin position="85"/>
        <end position="129"/>
    </location>
</feature>
<dbReference type="Pfam" id="PF07798">
    <property type="entry name" value="CCDC90-like"/>
    <property type="match status" value="2"/>
</dbReference>
<evidence type="ECO:0000256" key="5">
    <source>
        <dbReference type="ARBA" id="ARBA00023054"/>
    </source>
</evidence>
<comment type="caution">
    <text evidence="9">The sequence shown here is derived from an EMBL/GenBank/DDBJ whole genome shotgun (WGS) entry which is preliminary data.</text>
</comment>
<dbReference type="GO" id="GO:0016020">
    <property type="term" value="C:membrane"/>
    <property type="evidence" value="ECO:0007669"/>
    <property type="project" value="UniProtKB-SubCell"/>
</dbReference>
<organism evidence="9 10">
    <name type="scientific">Lepraria neglecta</name>
    <dbReference type="NCBI Taxonomy" id="209136"/>
    <lineage>
        <taxon>Eukaryota</taxon>
        <taxon>Fungi</taxon>
        <taxon>Dikarya</taxon>
        <taxon>Ascomycota</taxon>
        <taxon>Pezizomycotina</taxon>
        <taxon>Lecanoromycetes</taxon>
        <taxon>OSLEUM clade</taxon>
        <taxon>Lecanoromycetidae</taxon>
        <taxon>Lecanorales</taxon>
        <taxon>Lecanorineae</taxon>
        <taxon>Stereocaulaceae</taxon>
        <taxon>Lepraria</taxon>
    </lineage>
</organism>
<dbReference type="PANTHER" id="PTHR14360:SF12">
    <property type="entry name" value="MOZ PROTEIN REPRESENTS A CHROMATIN-ASSOCIATED ACETYLTRANSFERASE"/>
    <property type="match status" value="1"/>
</dbReference>
<evidence type="ECO:0000256" key="4">
    <source>
        <dbReference type="ARBA" id="ARBA00022989"/>
    </source>
</evidence>
<evidence type="ECO:0000256" key="6">
    <source>
        <dbReference type="ARBA" id="ARBA00023128"/>
    </source>
</evidence>
<comment type="subcellular location">
    <subcellularLocation>
        <location evidence="2">Membrane</location>
    </subcellularLocation>
    <subcellularLocation>
        <location evidence="1">Mitochondrion</location>
    </subcellularLocation>
</comment>
<dbReference type="PANTHER" id="PTHR14360">
    <property type="entry name" value="PROTEIN FMP32, MITOCHONDRIAL"/>
    <property type="match status" value="1"/>
</dbReference>
<evidence type="ECO:0000256" key="2">
    <source>
        <dbReference type="ARBA" id="ARBA00004370"/>
    </source>
</evidence>
<keyword evidence="10" id="KW-1185">Reference proteome</keyword>
<keyword evidence="6" id="KW-0496">Mitochondrion</keyword>
<proteinExistence type="predicted"/>
<evidence type="ECO:0000313" key="9">
    <source>
        <dbReference type="EMBL" id="KAK3169598.1"/>
    </source>
</evidence>
<keyword evidence="5" id="KW-0175">Coiled coil</keyword>
<name>A0AAD9Z512_9LECA</name>
<evidence type="ECO:0000256" key="3">
    <source>
        <dbReference type="ARBA" id="ARBA00022692"/>
    </source>
</evidence>
<evidence type="ECO:0000313" key="10">
    <source>
        <dbReference type="Proteomes" id="UP001276659"/>
    </source>
</evidence>
<keyword evidence="4" id="KW-1133">Transmembrane helix</keyword>
<keyword evidence="7" id="KW-0472">Membrane</keyword>
<evidence type="ECO:0000256" key="8">
    <source>
        <dbReference type="SAM" id="MobiDB-lite"/>
    </source>
</evidence>
<reference evidence="9" key="1">
    <citation type="submission" date="2022-11" db="EMBL/GenBank/DDBJ databases">
        <title>Chromosomal genome sequence assembly and mating type (MAT) locus characterization of the leprose asexual lichenized fungus Lepraria neglecta (Nyl.) Erichsen.</title>
        <authorList>
            <person name="Allen J.L."/>
            <person name="Pfeffer B."/>
        </authorList>
    </citation>
    <scope>NUCLEOTIDE SEQUENCE</scope>
    <source>
        <strain evidence="9">Allen 5258</strain>
    </source>
</reference>
<sequence length="471" mass="52253">MSIPRLTFLYPHLFKSVRVHDTALVLQPLRAHPKHLQKAGFSTTKPHKQETYAQRYGQAAEPQPPPSGSQMPEKPQNDRTLAGAIEKEVQAPTKTEEKKQIEAPPKKDPDKSASESKDKDKPDSSRDGAIDTALQNPSARANELDASESHPKETTDVENALKNNENARKAKPLETVLQMGSPTMEKPDEHKAPHLHAPPYVHHFDTFTLVKDLENGGFTEDQSVTVMKAIRGLLAVNLDVAKEGLVSKSDVENVCPLPLPNHHPPPHTYSIHSNANKAMLKETYLFRAACSELRTEILNTRKSSTTKTRTQLSHLQHTYDILSQRTTQETQALKDDLRGMLNDRRMAVRMQQQGRDSEISELNYKISVRLNSDSKSEVEGLRWVLTRRAAMGIATMALLILGTLRYSSYKVHEREIEERKKGLSGNTSSSSDSGGSFTVPSREMSTQTGDEGKDAGVGTDKAENVGYVSLG</sequence>
<dbReference type="InterPro" id="IPR024461">
    <property type="entry name" value="CCDC90-like"/>
</dbReference>
<feature type="region of interest" description="Disordered" evidence="8">
    <location>
        <begin position="54"/>
        <end position="157"/>
    </location>
</feature>